<gene>
    <name evidence="1" type="ORF">NCTC13043_02348</name>
</gene>
<dbReference type="AlphaFoldDB" id="A0A379G9Z8"/>
<reference evidence="1 2" key="1">
    <citation type="submission" date="2018-06" db="EMBL/GenBank/DDBJ databases">
        <authorList>
            <consortium name="Pathogen Informatics"/>
            <person name="Doyle S."/>
        </authorList>
    </citation>
    <scope>NUCLEOTIDE SEQUENCE [LARGE SCALE GENOMIC DNA]</scope>
    <source>
        <strain evidence="1 2">NCTC13043</strain>
    </source>
</reference>
<dbReference type="InterPro" id="IPR010846">
    <property type="entry name" value="AmiA-like"/>
</dbReference>
<dbReference type="InterPro" id="IPR038765">
    <property type="entry name" value="Papain-like_cys_pep_sf"/>
</dbReference>
<dbReference type="RefSeq" id="WP_115084202.1">
    <property type="nucleotide sequence ID" value="NZ_UGTP01000004.1"/>
</dbReference>
<name>A0A379G9Z8_9BACT</name>
<dbReference type="Proteomes" id="UP000254235">
    <property type="component" value="Unassembled WGS sequence"/>
</dbReference>
<evidence type="ECO:0000313" key="2">
    <source>
        <dbReference type="Proteomes" id="UP000254235"/>
    </source>
</evidence>
<protein>
    <submittedName>
        <fullName evidence="1">Protein of uncharacterized function (DUF1460)</fullName>
    </submittedName>
</protein>
<dbReference type="GeneID" id="78571961"/>
<sequence>MKTLRLVFLLAMPILLWTNSIATPTNYGYRHIMGSAQHNEQGAKKGLQTDSAKIEQLLSSLIPLRSELKKEDLIIKVARIFIGTPYVAHTLDRNNEETLVVNMRGMDCTTYLENTIAVLLCVDKKQSRFAYFKQMLQYIRYRKGQLSYENRLHYYEWWVTDNQQKGILRQIETPNPPFTATQTLKINYMSENYNSYYMLRNNPERVAALKKIEDQTNGTKVQYIPKSQLNNTELLRKVVRNGDIIAITTRKYNLDTTHLGFAVWHNNGLYMLNASSLKRNGRQVVEPKETLYQYLMQQPNSTGIRLARLILPNIR</sequence>
<dbReference type="Gene3D" id="2.30.260.10">
    <property type="entry name" value="putative xylanase like domain"/>
    <property type="match status" value="1"/>
</dbReference>
<organism evidence="1 2">
    <name type="scientific">Prevotella pallens</name>
    <dbReference type="NCBI Taxonomy" id="60133"/>
    <lineage>
        <taxon>Bacteria</taxon>
        <taxon>Pseudomonadati</taxon>
        <taxon>Bacteroidota</taxon>
        <taxon>Bacteroidia</taxon>
        <taxon>Bacteroidales</taxon>
        <taxon>Prevotellaceae</taxon>
        <taxon>Prevotella</taxon>
    </lineage>
</organism>
<accession>A0A379G9Z8</accession>
<dbReference type="Pfam" id="PF07313">
    <property type="entry name" value="AmiA-like"/>
    <property type="match status" value="1"/>
</dbReference>
<evidence type="ECO:0000313" key="1">
    <source>
        <dbReference type="EMBL" id="SUC37850.1"/>
    </source>
</evidence>
<dbReference type="SUPFAM" id="SSF54001">
    <property type="entry name" value="Cysteine proteinases"/>
    <property type="match status" value="1"/>
</dbReference>
<dbReference type="OrthoDB" id="1409585at2"/>
<dbReference type="EMBL" id="UGTP01000004">
    <property type="protein sequence ID" value="SUC37850.1"/>
    <property type="molecule type" value="Genomic_DNA"/>
</dbReference>
<dbReference type="Gene3D" id="1.10.3670.10">
    <property type="entry name" value="Putative xylanase like domain"/>
    <property type="match status" value="1"/>
</dbReference>
<proteinExistence type="predicted"/>